<dbReference type="RefSeq" id="WP_345642053.1">
    <property type="nucleotide sequence ID" value="NZ_BAABEP010000004.1"/>
</dbReference>
<dbReference type="PANTHER" id="PTHR30419:SF31">
    <property type="entry name" value="BLR3139 PROTEIN"/>
    <property type="match status" value="1"/>
</dbReference>
<evidence type="ECO:0000256" key="2">
    <source>
        <dbReference type="ARBA" id="ARBA00023015"/>
    </source>
</evidence>
<dbReference type="CDD" id="cd08436">
    <property type="entry name" value="PBP2_LTTR_like_3"/>
    <property type="match status" value="1"/>
</dbReference>
<dbReference type="Proteomes" id="UP001499884">
    <property type="component" value="Unassembled WGS sequence"/>
</dbReference>
<comment type="similarity">
    <text evidence="1">Belongs to the LysR transcriptional regulatory family.</text>
</comment>
<dbReference type="PANTHER" id="PTHR30419">
    <property type="entry name" value="HTH-TYPE TRANSCRIPTIONAL REGULATOR YBHD"/>
    <property type="match status" value="1"/>
</dbReference>
<dbReference type="Gene3D" id="3.40.190.290">
    <property type="match status" value="1"/>
</dbReference>
<dbReference type="InterPro" id="IPR036390">
    <property type="entry name" value="WH_DNA-bd_sf"/>
</dbReference>
<dbReference type="InterPro" id="IPR036388">
    <property type="entry name" value="WH-like_DNA-bd_sf"/>
</dbReference>
<evidence type="ECO:0000313" key="6">
    <source>
        <dbReference type="EMBL" id="GAA3715688.1"/>
    </source>
</evidence>
<dbReference type="InterPro" id="IPR000847">
    <property type="entry name" value="LysR_HTH_N"/>
</dbReference>
<reference evidence="7" key="1">
    <citation type="journal article" date="2019" name="Int. J. Syst. Evol. Microbiol.">
        <title>The Global Catalogue of Microorganisms (GCM) 10K type strain sequencing project: providing services to taxonomists for standard genome sequencing and annotation.</title>
        <authorList>
            <consortium name="The Broad Institute Genomics Platform"/>
            <consortium name="The Broad Institute Genome Sequencing Center for Infectious Disease"/>
            <person name="Wu L."/>
            <person name="Ma J."/>
        </authorList>
    </citation>
    <scope>NUCLEOTIDE SEQUENCE [LARGE SCALE GENOMIC DNA]</scope>
    <source>
        <strain evidence="7">JCM 30846</strain>
    </source>
</reference>
<dbReference type="PROSITE" id="PS50931">
    <property type="entry name" value="HTH_LYSR"/>
    <property type="match status" value="1"/>
</dbReference>
<dbReference type="InterPro" id="IPR005119">
    <property type="entry name" value="LysR_subst-bd"/>
</dbReference>
<evidence type="ECO:0000256" key="1">
    <source>
        <dbReference type="ARBA" id="ARBA00009437"/>
    </source>
</evidence>
<dbReference type="Gene3D" id="1.10.10.10">
    <property type="entry name" value="Winged helix-like DNA-binding domain superfamily/Winged helix DNA-binding domain"/>
    <property type="match status" value="1"/>
</dbReference>
<accession>A0ABP7E8C7</accession>
<keyword evidence="3" id="KW-0238">DNA-binding</keyword>
<dbReference type="InterPro" id="IPR050950">
    <property type="entry name" value="HTH-type_LysR_regulators"/>
</dbReference>
<gene>
    <name evidence="6" type="ORF">GCM10023082_11740</name>
</gene>
<evidence type="ECO:0000256" key="4">
    <source>
        <dbReference type="ARBA" id="ARBA00023163"/>
    </source>
</evidence>
<dbReference type="PRINTS" id="PR00039">
    <property type="entry name" value="HTHLYSR"/>
</dbReference>
<keyword evidence="7" id="KW-1185">Reference proteome</keyword>
<protein>
    <submittedName>
        <fullName evidence="6">LysR substrate-binding domain-containing protein</fullName>
    </submittedName>
</protein>
<comment type="caution">
    <text evidence="6">The sequence shown here is derived from an EMBL/GenBank/DDBJ whole genome shotgun (WGS) entry which is preliminary data.</text>
</comment>
<dbReference type="Pfam" id="PF03466">
    <property type="entry name" value="LysR_substrate"/>
    <property type="match status" value="1"/>
</dbReference>
<evidence type="ECO:0000256" key="3">
    <source>
        <dbReference type="ARBA" id="ARBA00023125"/>
    </source>
</evidence>
<dbReference type="EMBL" id="BAABEP010000004">
    <property type="protein sequence ID" value="GAA3715688.1"/>
    <property type="molecule type" value="Genomic_DNA"/>
</dbReference>
<evidence type="ECO:0000259" key="5">
    <source>
        <dbReference type="PROSITE" id="PS50931"/>
    </source>
</evidence>
<evidence type="ECO:0000313" key="7">
    <source>
        <dbReference type="Proteomes" id="UP001499884"/>
    </source>
</evidence>
<proteinExistence type="inferred from homology"/>
<keyword evidence="2" id="KW-0805">Transcription regulation</keyword>
<dbReference type="Pfam" id="PF00126">
    <property type="entry name" value="HTH_1"/>
    <property type="match status" value="1"/>
</dbReference>
<sequence length="317" mass="33999">MELRHLEYFVAVAEERHFTRAAQRLMVSQSGLSASVRALERELGAPLFVRSTRRVELTDAGRALFVEASRALASVRSAKEAVAAVQGLLRGTLAVGTEQCIAGVDVASLLARFRAEHPGVEIRLRQAGSAALAADVAEGRLDLAFLALSCSVPDGIRLLPLARERMVLLCRPDHPLAVREQITWAELADETFVDFHTDWGARSRTDYAFASAGRERRVALEVNDVHSLIELVGHGLGVAVVPRPVARKPQAARLSTVELAEADTCQWEVSVAVPEGRRTTSAARELLSYLPAAADAVAERGAADKATAGNAATGKGR</sequence>
<dbReference type="SUPFAM" id="SSF53850">
    <property type="entry name" value="Periplasmic binding protein-like II"/>
    <property type="match status" value="1"/>
</dbReference>
<name>A0ABP7E8C7_9ACTN</name>
<feature type="domain" description="HTH lysR-type" evidence="5">
    <location>
        <begin position="1"/>
        <end position="58"/>
    </location>
</feature>
<dbReference type="SUPFAM" id="SSF46785">
    <property type="entry name" value="Winged helix' DNA-binding domain"/>
    <property type="match status" value="1"/>
</dbReference>
<organism evidence="6 7">
    <name type="scientific">Streptomyces tremellae</name>
    <dbReference type="NCBI Taxonomy" id="1124239"/>
    <lineage>
        <taxon>Bacteria</taxon>
        <taxon>Bacillati</taxon>
        <taxon>Actinomycetota</taxon>
        <taxon>Actinomycetes</taxon>
        <taxon>Kitasatosporales</taxon>
        <taxon>Streptomycetaceae</taxon>
        <taxon>Streptomyces</taxon>
    </lineage>
</organism>
<keyword evidence="4" id="KW-0804">Transcription</keyword>